<keyword evidence="1 6" id="KW-0963">Cytoplasm</keyword>
<gene>
    <name evidence="6" type="primary">rsmG</name>
    <name evidence="7" type="ORF">AA81_12975</name>
</gene>
<dbReference type="HAMAP" id="MF_00074">
    <property type="entry name" value="16SrRNA_methyltr_G"/>
    <property type="match status" value="1"/>
</dbReference>
<organism evidence="7 8">
    <name type="scientific">Petrotoga halophila DSM 16923</name>
    <dbReference type="NCBI Taxonomy" id="1122953"/>
    <lineage>
        <taxon>Bacteria</taxon>
        <taxon>Thermotogati</taxon>
        <taxon>Thermotogota</taxon>
        <taxon>Thermotogae</taxon>
        <taxon>Petrotogales</taxon>
        <taxon>Petrotogaceae</taxon>
        <taxon>Petrotoga</taxon>
    </lineage>
</organism>
<dbReference type="InterPro" id="IPR003682">
    <property type="entry name" value="rRNA_ssu_MeTfrase_G"/>
</dbReference>
<dbReference type="CDD" id="cd02440">
    <property type="entry name" value="AdoMet_MTases"/>
    <property type="match status" value="1"/>
</dbReference>
<reference evidence="7 8" key="1">
    <citation type="submission" date="2014-01" db="EMBL/GenBank/DDBJ databases">
        <title>Comparative genomics of Petrotoga.</title>
        <authorList>
            <person name="Chow K."/>
            <person name="Charchuk R."/>
            <person name="Nesbo C.L."/>
        </authorList>
    </citation>
    <scope>NUCLEOTIDE SEQUENCE [LARGE SCALE GENOMIC DNA]</scope>
    <source>
        <strain evidence="7 8">DSM 16923</strain>
    </source>
</reference>
<proteinExistence type="inferred from homology"/>
<protein>
    <recommendedName>
        <fullName evidence="6">Ribosomal RNA small subunit methyltransferase G</fullName>
        <ecNumber evidence="6">2.1.1.-</ecNumber>
    </recommendedName>
    <alternativeName>
        <fullName evidence="6">16S rRNA 7-methylguanosine methyltransferase</fullName>
        <shortName evidence="6">16S rRNA m7G methyltransferase</shortName>
    </alternativeName>
</protein>
<keyword evidence="3 6" id="KW-0489">Methyltransferase</keyword>
<evidence type="ECO:0000313" key="8">
    <source>
        <dbReference type="Proteomes" id="UP000236950"/>
    </source>
</evidence>
<comment type="caution">
    <text evidence="6">Lacks conserved residue(s) required for the propagation of feature annotation.</text>
</comment>
<keyword evidence="8" id="KW-1185">Reference proteome</keyword>
<evidence type="ECO:0000256" key="2">
    <source>
        <dbReference type="ARBA" id="ARBA00022552"/>
    </source>
</evidence>
<dbReference type="GO" id="GO:0070043">
    <property type="term" value="F:rRNA (guanine-N7-)-methyltransferase activity"/>
    <property type="evidence" value="ECO:0007669"/>
    <property type="project" value="UniProtKB-UniRule"/>
</dbReference>
<keyword evidence="4 6" id="KW-0808">Transferase</keyword>
<comment type="caution">
    <text evidence="7">The sequence shown here is derived from an EMBL/GenBank/DDBJ whole genome shotgun (WGS) entry which is preliminary data.</text>
</comment>
<dbReference type="AlphaFoldDB" id="A0A2S5E9C2"/>
<name>A0A2S5E9C2_9BACT</name>
<dbReference type="PANTHER" id="PTHR31760:SF0">
    <property type="entry name" value="S-ADENOSYL-L-METHIONINE-DEPENDENT METHYLTRANSFERASES SUPERFAMILY PROTEIN"/>
    <property type="match status" value="1"/>
</dbReference>
<dbReference type="EMBL" id="JALY01000297">
    <property type="protein sequence ID" value="POZ89645.1"/>
    <property type="molecule type" value="Genomic_DNA"/>
</dbReference>
<dbReference type="SUPFAM" id="SSF53335">
    <property type="entry name" value="S-adenosyl-L-methionine-dependent methyltransferases"/>
    <property type="match status" value="1"/>
</dbReference>
<dbReference type="InterPro" id="IPR029063">
    <property type="entry name" value="SAM-dependent_MTases_sf"/>
</dbReference>
<dbReference type="Proteomes" id="UP000236950">
    <property type="component" value="Unassembled WGS sequence"/>
</dbReference>
<dbReference type="PANTHER" id="PTHR31760">
    <property type="entry name" value="S-ADENOSYL-L-METHIONINE-DEPENDENT METHYLTRANSFERASES SUPERFAMILY PROTEIN"/>
    <property type="match status" value="1"/>
</dbReference>
<dbReference type="EC" id="2.1.1.-" evidence="6"/>
<evidence type="ECO:0000256" key="4">
    <source>
        <dbReference type="ARBA" id="ARBA00022679"/>
    </source>
</evidence>
<dbReference type="Pfam" id="PF02527">
    <property type="entry name" value="GidB"/>
    <property type="match status" value="1"/>
</dbReference>
<dbReference type="GO" id="GO:0005829">
    <property type="term" value="C:cytosol"/>
    <property type="evidence" value="ECO:0007669"/>
    <property type="project" value="TreeGrafter"/>
</dbReference>
<accession>A0A2S5E9C2</accession>
<evidence type="ECO:0000256" key="6">
    <source>
        <dbReference type="HAMAP-Rule" id="MF_00074"/>
    </source>
</evidence>
<comment type="similarity">
    <text evidence="6">Belongs to the methyltransferase superfamily. RNA methyltransferase RsmG family.</text>
</comment>
<evidence type="ECO:0000256" key="1">
    <source>
        <dbReference type="ARBA" id="ARBA00022490"/>
    </source>
</evidence>
<comment type="function">
    <text evidence="6">Specifically methylates the N7 position of a guanine in 16S rRNA.</text>
</comment>
<feature type="binding site" evidence="6">
    <location>
        <position position="145"/>
    </location>
    <ligand>
        <name>S-adenosyl-L-methionine</name>
        <dbReference type="ChEBI" id="CHEBI:59789"/>
    </ligand>
</feature>
<comment type="subcellular location">
    <subcellularLocation>
        <location evidence="6">Cytoplasm</location>
    </subcellularLocation>
</comment>
<feature type="binding site" evidence="6">
    <location>
        <begin position="128"/>
        <end position="129"/>
    </location>
    <ligand>
        <name>S-adenosyl-L-methionine</name>
        <dbReference type="ChEBI" id="CHEBI:59789"/>
    </ligand>
</feature>
<evidence type="ECO:0000256" key="3">
    <source>
        <dbReference type="ARBA" id="ARBA00022603"/>
    </source>
</evidence>
<dbReference type="Gene3D" id="3.40.50.150">
    <property type="entry name" value="Vaccinia Virus protein VP39"/>
    <property type="match status" value="1"/>
</dbReference>
<evidence type="ECO:0000256" key="5">
    <source>
        <dbReference type="ARBA" id="ARBA00022691"/>
    </source>
</evidence>
<keyword evidence="5 6" id="KW-0949">S-adenosyl-L-methionine</keyword>
<sequence>MSNPRELYHIRSVLSMKESDEKAKKINKYINMLVNYPVNLTAYQNQKDAYENLILDSIISIEAEDSFLNSKRIVDMGTGGGIPGLVWAIYFPEKEFYLVDSISKKIQALKIFIKELKLTNVYLFCERAEDFAKTHREYFDFATCKALARSDIALEYLTPLVKVNGFISLFKGPSYFKNEKKYTQNVLKKLNIAEFKEIEYEIGEDKKKRYFILFKKIGTTPQNFPRQVGIPKKFPLGEIK</sequence>
<feature type="binding site" evidence="6">
    <location>
        <position position="77"/>
    </location>
    <ligand>
        <name>S-adenosyl-L-methionine</name>
        <dbReference type="ChEBI" id="CHEBI:59789"/>
    </ligand>
</feature>
<keyword evidence="2 6" id="KW-0698">rRNA processing</keyword>
<dbReference type="NCBIfam" id="TIGR00138">
    <property type="entry name" value="rsmG_gidB"/>
    <property type="match status" value="1"/>
</dbReference>
<evidence type="ECO:0000313" key="7">
    <source>
        <dbReference type="EMBL" id="POZ89645.1"/>
    </source>
</evidence>